<comment type="caution">
    <text evidence="7">The sequence shown here is derived from an EMBL/GenBank/DDBJ whole genome shotgun (WGS) entry which is preliminary data.</text>
</comment>
<protein>
    <recommendedName>
        <fullName evidence="6">Probable membrane transporter protein</fullName>
    </recommendedName>
</protein>
<accession>A0A4V0WPS2</accession>
<dbReference type="RefSeq" id="WP_146623254.1">
    <property type="nucleotide sequence ID" value="NZ_BJCC01000024.1"/>
</dbReference>
<dbReference type="Proteomes" id="UP000290567">
    <property type="component" value="Unassembled WGS sequence"/>
</dbReference>
<evidence type="ECO:0000256" key="2">
    <source>
        <dbReference type="ARBA" id="ARBA00009142"/>
    </source>
</evidence>
<keyword evidence="6" id="KW-1003">Cell membrane</keyword>
<evidence type="ECO:0000256" key="6">
    <source>
        <dbReference type="RuleBase" id="RU363041"/>
    </source>
</evidence>
<reference evidence="8" key="1">
    <citation type="submission" date="2019-02" db="EMBL/GenBank/DDBJ databases">
        <title>Draft genome sequence of Enterococcus sp. Gos25-1.</title>
        <authorList>
            <person name="Tanaka N."/>
            <person name="Shiwa Y."/>
            <person name="Fujita N."/>
        </authorList>
    </citation>
    <scope>NUCLEOTIDE SEQUENCE [LARGE SCALE GENOMIC DNA]</scope>
    <source>
        <strain evidence="8">Gos25-1</strain>
    </source>
</reference>
<comment type="subcellular location">
    <subcellularLocation>
        <location evidence="6">Cell membrane</location>
        <topology evidence="6">Multi-pass membrane protein</topology>
    </subcellularLocation>
    <subcellularLocation>
        <location evidence="1">Membrane</location>
        <topology evidence="1">Multi-pass membrane protein</topology>
    </subcellularLocation>
</comment>
<evidence type="ECO:0000313" key="8">
    <source>
        <dbReference type="Proteomes" id="UP000290567"/>
    </source>
</evidence>
<sequence length="258" mass="28210">MRSVVYAVIVFVATATGAITGLGGGVIIKPLFDLIGGNTAAAISFYSSISVFTMSIVSIYKQVKRGFEFDVKRLLSISGGSVVGGFLGESIFSMAASQFTNQTIKLIQSILLLLTLVFILIYTFNKQRFKHYQIRNYAASTMVGSFLGTISVFLGIGGGPLNVALLLILFSYTMKQAVIYSIATIFFSQVSKLLMVTVTGQLADFHLSIVPVLMITAIFGGYLGTCINQRLNDRKIERLYSLLMFFLLIITLINIVRN</sequence>
<feature type="transmembrane region" description="Helical" evidence="6">
    <location>
        <begin position="205"/>
        <end position="227"/>
    </location>
</feature>
<keyword evidence="5 6" id="KW-0472">Membrane</keyword>
<dbReference type="InterPro" id="IPR002781">
    <property type="entry name" value="TM_pro_TauE-like"/>
</dbReference>
<keyword evidence="8" id="KW-1185">Reference proteome</keyword>
<feature type="transmembrane region" description="Helical" evidence="6">
    <location>
        <begin position="6"/>
        <end position="28"/>
    </location>
</feature>
<dbReference type="PANTHER" id="PTHR43701:SF2">
    <property type="entry name" value="MEMBRANE TRANSPORTER PROTEIN YJNA-RELATED"/>
    <property type="match status" value="1"/>
</dbReference>
<dbReference type="GO" id="GO:0005886">
    <property type="term" value="C:plasma membrane"/>
    <property type="evidence" value="ECO:0007669"/>
    <property type="project" value="UniProtKB-SubCell"/>
</dbReference>
<dbReference type="EMBL" id="BJCC01000024">
    <property type="protein sequence ID" value="GCF94849.1"/>
    <property type="molecule type" value="Genomic_DNA"/>
</dbReference>
<evidence type="ECO:0000256" key="1">
    <source>
        <dbReference type="ARBA" id="ARBA00004141"/>
    </source>
</evidence>
<feature type="transmembrane region" description="Helical" evidence="6">
    <location>
        <begin position="239"/>
        <end position="256"/>
    </location>
</feature>
<name>A0A4V0WPS2_9ENTE</name>
<dbReference type="PANTHER" id="PTHR43701">
    <property type="entry name" value="MEMBRANE TRANSPORTER PROTEIN MJ0441-RELATED"/>
    <property type="match status" value="1"/>
</dbReference>
<dbReference type="Pfam" id="PF01925">
    <property type="entry name" value="TauE"/>
    <property type="match status" value="1"/>
</dbReference>
<feature type="transmembrane region" description="Helical" evidence="6">
    <location>
        <begin position="144"/>
        <end position="170"/>
    </location>
</feature>
<evidence type="ECO:0000313" key="7">
    <source>
        <dbReference type="EMBL" id="GCF94849.1"/>
    </source>
</evidence>
<dbReference type="OrthoDB" id="3181470at2"/>
<dbReference type="InterPro" id="IPR051598">
    <property type="entry name" value="TSUP/Inactive_protease-like"/>
</dbReference>
<comment type="similarity">
    <text evidence="2 6">Belongs to the 4-toluene sulfonate uptake permease (TSUP) (TC 2.A.102) family.</text>
</comment>
<organism evidence="7 8">
    <name type="scientific">Enterococcus florum</name>
    <dbReference type="NCBI Taxonomy" id="2480627"/>
    <lineage>
        <taxon>Bacteria</taxon>
        <taxon>Bacillati</taxon>
        <taxon>Bacillota</taxon>
        <taxon>Bacilli</taxon>
        <taxon>Lactobacillales</taxon>
        <taxon>Enterococcaceae</taxon>
        <taxon>Enterococcus</taxon>
    </lineage>
</organism>
<feature type="transmembrane region" description="Helical" evidence="6">
    <location>
        <begin position="106"/>
        <end position="124"/>
    </location>
</feature>
<evidence type="ECO:0000256" key="3">
    <source>
        <dbReference type="ARBA" id="ARBA00022692"/>
    </source>
</evidence>
<feature type="transmembrane region" description="Helical" evidence="6">
    <location>
        <begin position="75"/>
        <end position="94"/>
    </location>
</feature>
<evidence type="ECO:0000256" key="4">
    <source>
        <dbReference type="ARBA" id="ARBA00022989"/>
    </source>
</evidence>
<keyword evidence="4 6" id="KW-1133">Transmembrane helix</keyword>
<dbReference type="AlphaFoldDB" id="A0A4V0WPS2"/>
<gene>
    <name evidence="7" type="ORF">NRIC_27400</name>
</gene>
<proteinExistence type="inferred from homology"/>
<keyword evidence="3 6" id="KW-0812">Transmembrane</keyword>
<evidence type="ECO:0000256" key="5">
    <source>
        <dbReference type="ARBA" id="ARBA00023136"/>
    </source>
</evidence>
<feature type="transmembrane region" description="Helical" evidence="6">
    <location>
        <begin position="40"/>
        <end position="60"/>
    </location>
</feature>